<dbReference type="EMBL" id="BMMK01000033">
    <property type="protein sequence ID" value="GGM75007.1"/>
    <property type="molecule type" value="Genomic_DNA"/>
</dbReference>
<dbReference type="RefSeq" id="WP_189061061.1">
    <property type="nucleotide sequence ID" value="NZ_BMMK01000033.1"/>
</dbReference>
<reference evidence="1" key="2">
    <citation type="submission" date="2020-09" db="EMBL/GenBank/DDBJ databases">
        <authorList>
            <person name="Sun Q."/>
            <person name="Zhou Y."/>
        </authorList>
    </citation>
    <scope>NUCLEOTIDE SEQUENCE</scope>
    <source>
        <strain evidence="1">CGMCC 4.5737</strain>
    </source>
</reference>
<proteinExistence type="predicted"/>
<evidence type="ECO:0000313" key="1">
    <source>
        <dbReference type="EMBL" id="GGM75007.1"/>
    </source>
</evidence>
<organism evidence="1 2">
    <name type="scientific">Longimycelium tulufanense</name>
    <dbReference type="NCBI Taxonomy" id="907463"/>
    <lineage>
        <taxon>Bacteria</taxon>
        <taxon>Bacillati</taxon>
        <taxon>Actinomycetota</taxon>
        <taxon>Actinomycetes</taxon>
        <taxon>Pseudonocardiales</taxon>
        <taxon>Pseudonocardiaceae</taxon>
        <taxon>Longimycelium</taxon>
    </lineage>
</organism>
<keyword evidence="2" id="KW-1185">Reference proteome</keyword>
<dbReference type="Proteomes" id="UP000637578">
    <property type="component" value="Unassembled WGS sequence"/>
</dbReference>
<dbReference type="AlphaFoldDB" id="A0A8J3FW91"/>
<sequence>MGRWDSWHRIEYYRIEGRDRVLAEVVNDHGPYVGRRPVEYARLVLEDFLRKWEKPEG</sequence>
<gene>
    <name evidence="1" type="ORF">GCM10012275_52190</name>
</gene>
<accession>A0A8J3FW91</accession>
<reference evidence="1" key="1">
    <citation type="journal article" date="2014" name="Int. J. Syst. Evol. Microbiol.">
        <title>Complete genome sequence of Corynebacterium casei LMG S-19264T (=DSM 44701T), isolated from a smear-ripened cheese.</title>
        <authorList>
            <consortium name="US DOE Joint Genome Institute (JGI-PGF)"/>
            <person name="Walter F."/>
            <person name="Albersmeier A."/>
            <person name="Kalinowski J."/>
            <person name="Ruckert C."/>
        </authorList>
    </citation>
    <scope>NUCLEOTIDE SEQUENCE</scope>
    <source>
        <strain evidence="1">CGMCC 4.5737</strain>
    </source>
</reference>
<name>A0A8J3FW91_9PSEU</name>
<comment type="caution">
    <text evidence="1">The sequence shown here is derived from an EMBL/GenBank/DDBJ whole genome shotgun (WGS) entry which is preliminary data.</text>
</comment>
<evidence type="ECO:0000313" key="2">
    <source>
        <dbReference type="Proteomes" id="UP000637578"/>
    </source>
</evidence>
<protein>
    <submittedName>
        <fullName evidence="1">Uncharacterized protein</fullName>
    </submittedName>
</protein>